<evidence type="ECO:0000313" key="1">
    <source>
        <dbReference type="EMBL" id="SEM25163.1"/>
    </source>
</evidence>
<sequence>MGADEGVLSVGAAHGGLGLRAGALHGRAREWHRNGQLAEDGEYEYGITLWAKQWDENGVLEEDYTLTESESDHRTLLHFRALHGGASWP</sequence>
<dbReference type="AlphaFoldDB" id="A0A1H7WUH2"/>
<dbReference type="STRING" id="46177.SAMN05660976_04605"/>
<dbReference type="EMBL" id="FOBF01000011">
    <property type="protein sequence ID" value="SEM25163.1"/>
    <property type="molecule type" value="Genomic_DNA"/>
</dbReference>
<protein>
    <submittedName>
        <fullName evidence="1">Uncharacterized protein</fullName>
    </submittedName>
</protein>
<gene>
    <name evidence="1" type="ORF">SAMN05660976_04605</name>
</gene>
<organism evidence="1 2">
    <name type="scientific">Nonomuraea pusilla</name>
    <dbReference type="NCBI Taxonomy" id="46177"/>
    <lineage>
        <taxon>Bacteria</taxon>
        <taxon>Bacillati</taxon>
        <taxon>Actinomycetota</taxon>
        <taxon>Actinomycetes</taxon>
        <taxon>Streptosporangiales</taxon>
        <taxon>Streptosporangiaceae</taxon>
        <taxon>Nonomuraea</taxon>
    </lineage>
</organism>
<proteinExistence type="predicted"/>
<name>A0A1H7WUH2_9ACTN</name>
<dbReference type="Proteomes" id="UP000198953">
    <property type="component" value="Unassembled WGS sequence"/>
</dbReference>
<dbReference type="Gene3D" id="3.90.930.1">
    <property type="match status" value="1"/>
</dbReference>
<reference evidence="1 2" key="1">
    <citation type="submission" date="2016-10" db="EMBL/GenBank/DDBJ databases">
        <authorList>
            <person name="de Groot N.N."/>
        </authorList>
    </citation>
    <scope>NUCLEOTIDE SEQUENCE [LARGE SCALE GENOMIC DNA]</scope>
    <source>
        <strain evidence="1 2">DSM 43357</strain>
    </source>
</reference>
<evidence type="ECO:0000313" key="2">
    <source>
        <dbReference type="Proteomes" id="UP000198953"/>
    </source>
</evidence>
<accession>A0A1H7WUH2</accession>
<keyword evidence="2" id="KW-1185">Reference proteome</keyword>